<dbReference type="Proteomes" id="UP000178880">
    <property type="component" value="Unassembled WGS sequence"/>
</dbReference>
<feature type="transmembrane region" description="Helical" evidence="1">
    <location>
        <begin position="59"/>
        <end position="76"/>
    </location>
</feature>
<reference evidence="2 3" key="1">
    <citation type="journal article" date="2016" name="Nat. Commun.">
        <title>Thousands of microbial genomes shed light on interconnected biogeochemical processes in an aquifer system.</title>
        <authorList>
            <person name="Anantharaman K."/>
            <person name="Brown C.T."/>
            <person name="Hug L.A."/>
            <person name="Sharon I."/>
            <person name="Castelle C.J."/>
            <person name="Probst A.J."/>
            <person name="Thomas B.C."/>
            <person name="Singh A."/>
            <person name="Wilkins M.J."/>
            <person name="Karaoz U."/>
            <person name="Brodie E.L."/>
            <person name="Williams K.H."/>
            <person name="Hubbard S.S."/>
            <person name="Banfield J.F."/>
        </authorList>
    </citation>
    <scope>NUCLEOTIDE SEQUENCE [LARGE SCALE GENOMIC DNA]</scope>
</reference>
<gene>
    <name evidence="2" type="ORF">A2945_02480</name>
</gene>
<protein>
    <submittedName>
        <fullName evidence="2">Uncharacterized protein</fullName>
    </submittedName>
</protein>
<dbReference type="AlphaFoldDB" id="A0A1G2CF29"/>
<evidence type="ECO:0000313" key="3">
    <source>
        <dbReference type="Proteomes" id="UP000178880"/>
    </source>
</evidence>
<keyword evidence="1" id="KW-1133">Transmembrane helix</keyword>
<keyword evidence="1" id="KW-0812">Transmembrane</keyword>
<organism evidence="2 3">
    <name type="scientific">Candidatus Liptonbacteria bacterium RIFCSPLOWO2_01_FULL_52_25</name>
    <dbReference type="NCBI Taxonomy" id="1798650"/>
    <lineage>
        <taxon>Bacteria</taxon>
        <taxon>Candidatus Liptoniibacteriota</taxon>
    </lineage>
</organism>
<feature type="transmembrane region" description="Helical" evidence="1">
    <location>
        <begin position="110"/>
        <end position="129"/>
    </location>
</feature>
<dbReference type="STRING" id="1798650.A2945_02480"/>
<dbReference type="EMBL" id="MHLA01000013">
    <property type="protein sequence ID" value="OGY99836.1"/>
    <property type="molecule type" value="Genomic_DNA"/>
</dbReference>
<comment type="caution">
    <text evidence="2">The sequence shown here is derived from an EMBL/GenBank/DDBJ whole genome shotgun (WGS) entry which is preliminary data.</text>
</comment>
<feature type="transmembrane region" description="Helical" evidence="1">
    <location>
        <begin position="37"/>
        <end position="53"/>
    </location>
</feature>
<proteinExistence type="predicted"/>
<feature type="transmembrane region" description="Helical" evidence="1">
    <location>
        <begin position="83"/>
        <end position="104"/>
    </location>
</feature>
<sequence length="152" mass="16662">MSRVDVEIGGPADDFTKKTREEIALAYHYYGDRVRKLFLLGALIMVAGLPFLYDVIPLPVPFSILAIFILLAAAGLTNPQQVLTSAVNVALAVLATGAFEYYAVYASQNFGVWSLFFWANEALAVNFLFASYYGIKTLRGALVLENGKGEKK</sequence>
<keyword evidence="1" id="KW-0472">Membrane</keyword>
<name>A0A1G2CF29_9BACT</name>
<evidence type="ECO:0000256" key="1">
    <source>
        <dbReference type="SAM" id="Phobius"/>
    </source>
</evidence>
<accession>A0A1G2CF29</accession>
<evidence type="ECO:0000313" key="2">
    <source>
        <dbReference type="EMBL" id="OGY99836.1"/>
    </source>
</evidence>